<keyword evidence="3 6" id="KW-0732">Signal</keyword>
<reference evidence="9 10" key="1">
    <citation type="submission" date="2021-01" db="EMBL/GenBank/DDBJ databases">
        <title>Prevotella A2931 sp. nov.</title>
        <authorList>
            <person name="Buhl M."/>
            <person name="Oberhettinger P."/>
        </authorList>
    </citation>
    <scope>NUCLEOTIDE SEQUENCE [LARGE SCALE GENOMIC DNA]</scope>
    <source>
        <strain evidence="9 10">A2931</strain>
    </source>
</reference>
<keyword evidence="5" id="KW-0326">Glycosidase</keyword>
<dbReference type="EC" id="3.2.1.51" evidence="2"/>
<evidence type="ECO:0000256" key="2">
    <source>
        <dbReference type="ARBA" id="ARBA00012662"/>
    </source>
</evidence>
<name>A0ABS3M465_9BACT</name>
<dbReference type="SMART" id="SM00812">
    <property type="entry name" value="Alpha_L_fucos"/>
    <property type="match status" value="1"/>
</dbReference>
<dbReference type="InterPro" id="IPR017853">
    <property type="entry name" value="GH"/>
</dbReference>
<comment type="caution">
    <text evidence="9">The sequence shown here is derived from an EMBL/GenBank/DDBJ whole genome shotgun (WGS) entry which is preliminary data.</text>
</comment>
<evidence type="ECO:0000313" key="9">
    <source>
        <dbReference type="EMBL" id="MBO1362972.1"/>
    </source>
</evidence>
<protein>
    <recommendedName>
        <fullName evidence="2">alpha-L-fucosidase</fullName>
        <ecNumber evidence="2">3.2.1.51</ecNumber>
    </recommendedName>
</protein>
<dbReference type="InterPro" id="IPR057739">
    <property type="entry name" value="Glyco_hydro_29_N"/>
</dbReference>
<evidence type="ECO:0000313" key="10">
    <source>
        <dbReference type="Proteomes" id="UP000664265"/>
    </source>
</evidence>
<evidence type="ECO:0000259" key="8">
    <source>
        <dbReference type="Pfam" id="PF01120"/>
    </source>
</evidence>
<evidence type="ECO:0000259" key="7">
    <source>
        <dbReference type="Pfam" id="PF00754"/>
    </source>
</evidence>
<dbReference type="Pfam" id="PF00754">
    <property type="entry name" value="F5_F8_type_C"/>
    <property type="match status" value="1"/>
</dbReference>
<gene>
    <name evidence="9" type="ORF">JHU38_04130</name>
</gene>
<feature type="domain" description="Glycoside hydrolase family 29 N-terminal" evidence="8">
    <location>
        <begin position="41"/>
        <end position="341"/>
    </location>
</feature>
<dbReference type="PANTHER" id="PTHR10030:SF37">
    <property type="entry name" value="ALPHA-L-FUCOSIDASE-RELATED"/>
    <property type="match status" value="1"/>
</dbReference>
<dbReference type="InterPro" id="IPR008979">
    <property type="entry name" value="Galactose-bd-like_sf"/>
</dbReference>
<feature type="domain" description="F5/8 type C" evidence="7">
    <location>
        <begin position="361"/>
        <end position="469"/>
    </location>
</feature>
<sequence length="605" mass="68795">MTKNLFLLSLCMIAATAGHAQTTAPEPIAPLPEPRQVAWQQLETYAFVHFGPNTFNDREWGYGDANLNTFAPTRLDCEQWARTAKAAGLKGIILTAKHHDGFCLWPSKYTDYSVRNTPYKDGKGDIVGELATACKKYGLKLGLYLSPWDRHQAFYGTDLYREYFYAQLTELLTQYGPLFEVWFDGANGGDGWYGGAKETRKIDNRTYYDFPQAWKLVDKLQPEAIIFSDEGPGCRWVGNENGYAFATNWSFLRSKDVYPGYSKHWELQQGHADGDKWVPAECDVSIRPGWFYHASEDSKVKTVDHLVDLYYRSVGHNGTLLLNLPVNREGLVHQIDSTHLVKFYKQITAELKTNLIKQAKVTATNTRSSAFAPGKMTDDDFNTYWATKDGTSTGDILIKFGKLQKVNRLKLQEYIPLGQRVRKFEVEYLNGKQWLPIQMNEETTTIGYRRLLRFKTIQTKAIRIRITDARGPLCINEIGAYYAPNAKEVYVEKAEDVNGLAYTEADRTDNTVTFDLGKTQNIRSFFYIPNPEMKGLGLVSNYEISVGNSLDNMKVVASGEFSNIRNNPVMQSVYFTPVNARYVMLRATRMVTDGDKLNDLKIAIR</sequence>
<dbReference type="Pfam" id="PF01120">
    <property type="entry name" value="Alpha_L_fucos"/>
    <property type="match status" value="1"/>
</dbReference>
<dbReference type="SUPFAM" id="SSF51445">
    <property type="entry name" value="(Trans)glycosidases"/>
    <property type="match status" value="1"/>
</dbReference>
<dbReference type="Proteomes" id="UP000664265">
    <property type="component" value="Unassembled WGS sequence"/>
</dbReference>
<feature type="chain" id="PRO_5046976022" description="alpha-L-fucosidase" evidence="6">
    <location>
        <begin position="21"/>
        <end position="605"/>
    </location>
</feature>
<dbReference type="PANTHER" id="PTHR10030">
    <property type="entry name" value="ALPHA-L-FUCOSIDASE"/>
    <property type="match status" value="1"/>
</dbReference>
<dbReference type="Gene3D" id="3.20.20.80">
    <property type="entry name" value="Glycosidases"/>
    <property type="match status" value="1"/>
</dbReference>
<evidence type="ECO:0000256" key="6">
    <source>
        <dbReference type="SAM" id="SignalP"/>
    </source>
</evidence>
<dbReference type="InterPro" id="IPR000421">
    <property type="entry name" value="FA58C"/>
</dbReference>
<evidence type="ECO:0000256" key="5">
    <source>
        <dbReference type="ARBA" id="ARBA00023295"/>
    </source>
</evidence>
<dbReference type="EMBL" id="JAERMS010000007">
    <property type="protein sequence ID" value="MBO1362972.1"/>
    <property type="molecule type" value="Genomic_DNA"/>
</dbReference>
<evidence type="ECO:0000256" key="3">
    <source>
        <dbReference type="ARBA" id="ARBA00022729"/>
    </source>
</evidence>
<feature type="signal peptide" evidence="6">
    <location>
        <begin position="1"/>
        <end position="20"/>
    </location>
</feature>
<dbReference type="Gene3D" id="2.60.120.260">
    <property type="entry name" value="Galactose-binding domain-like"/>
    <property type="match status" value="2"/>
</dbReference>
<accession>A0ABS3M465</accession>
<evidence type="ECO:0000256" key="4">
    <source>
        <dbReference type="ARBA" id="ARBA00022801"/>
    </source>
</evidence>
<dbReference type="InterPro" id="IPR000933">
    <property type="entry name" value="Glyco_hydro_29"/>
</dbReference>
<comment type="similarity">
    <text evidence="1">Belongs to the glycosyl hydrolase 29 family.</text>
</comment>
<dbReference type="SUPFAM" id="SSF49785">
    <property type="entry name" value="Galactose-binding domain-like"/>
    <property type="match status" value="2"/>
</dbReference>
<proteinExistence type="inferred from homology"/>
<evidence type="ECO:0000256" key="1">
    <source>
        <dbReference type="ARBA" id="ARBA00007951"/>
    </source>
</evidence>
<keyword evidence="10" id="KW-1185">Reference proteome</keyword>
<keyword evidence="4" id="KW-0378">Hydrolase</keyword>
<organism evidence="9 10">
    <name type="scientific">Prevotella illustrans</name>
    <dbReference type="NCBI Taxonomy" id="2800387"/>
    <lineage>
        <taxon>Bacteria</taxon>
        <taxon>Pseudomonadati</taxon>
        <taxon>Bacteroidota</taxon>
        <taxon>Bacteroidia</taxon>
        <taxon>Bacteroidales</taxon>
        <taxon>Prevotellaceae</taxon>
        <taxon>Prevotella</taxon>
    </lineage>
</organism>